<dbReference type="Proteomes" id="UP001596378">
    <property type="component" value="Unassembled WGS sequence"/>
</dbReference>
<gene>
    <name evidence="2" type="ORF">ACFQMJ_06055</name>
</gene>
<protein>
    <submittedName>
        <fullName evidence="2">Uncharacterized protein</fullName>
    </submittedName>
</protein>
<dbReference type="RefSeq" id="WP_378047451.1">
    <property type="nucleotide sequence ID" value="NZ_JBHMDN010000013.1"/>
</dbReference>
<keyword evidence="3" id="KW-1185">Reference proteome</keyword>
<feature type="region of interest" description="Disordered" evidence="1">
    <location>
        <begin position="25"/>
        <end position="52"/>
    </location>
</feature>
<evidence type="ECO:0000256" key="1">
    <source>
        <dbReference type="SAM" id="MobiDB-lite"/>
    </source>
</evidence>
<sequence>MEEDEKEECFRKDRLEEDEKEECFGRTGWRGGEEVQRAEKEKGFRDRRQSSS</sequence>
<evidence type="ECO:0000313" key="3">
    <source>
        <dbReference type="Proteomes" id="UP001596378"/>
    </source>
</evidence>
<dbReference type="EMBL" id="JBHTAI010000003">
    <property type="protein sequence ID" value="MFC7148096.1"/>
    <property type="molecule type" value="Genomic_DNA"/>
</dbReference>
<comment type="caution">
    <text evidence="2">The sequence shown here is derived from an EMBL/GenBank/DDBJ whole genome shotgun (WGS) entry which is preliminary data.</text>
</comment>
<evidence type="ECO:0000313" key="2">
    <source>
        <dbReference type="EMBL" id="MFC7148096.1"/>
    </source>
</evidence>
<name>A0ABW2F6U5_9BACL</name>
<proteinExistence type="predicted"/>
<accession>A0ABW2F6U5</accession>
<reference evidence="3" key="1">
    <citation type="journal article" date="2019" name="Int. J. Syst. Evol. Microbiol.">
        <title>The Global Catalogue of Microorganisms (GCM) 10K type strain sequencing project: providing services to taxonomists for standard genome sequencing and annotation.</title>
        <authorList>
            <consortium name="The Broad Institute Genomics Platform"/>
            <consortium name="The Broad Institute Genome Sequencing Center for Infectious Disease"/>
            <person name="Wu L."/>
            <person name="Ma J."/>
        </authorList>
    </citation>
    <scope>NUCLEOTIDE SEQUENCE [LARGE SCALE GENOMIC DNA]</scope>
    <source>
        <strain evidence="3">KCTC 12907</strain>
    </source>
</reference>
<organism evidence="2 3">
    <name type="scientific">Cohnella cellulosilytica</name>
    <dbReference type="NCBI Taxonomy" id="986710"/>
    <lineage>
        <taxon>Bacteria</taxon>
        <taxon>Bacillati</taxon>
        <taxon>Bacillota</taxon>
        <taxon>Bacilli</taxon>
        <taxon>Bacillales</taxon>
        <taxon>Paenibacillaceae</taxon>
        <taxon>Cohnella</taxon>
    </lineage>
</organism>
<feature type="compositionally biased region" description="Basic and acidic residues" evidence="1">
    <location>
        <begin position="31"/>
        <end position="52"/>
    </location>
</feature>